<feature type="compositionally biased region" description="Gly residues" evidence="1">
    <location>
        <begin position="504"/>
        <end position="525"/>
    </location>
</feature>
<feature type="region of interest" description="Disordered" evidence="1">
    <location>
        <begin position="62"/>
        <end position="84"/>
    </location>
</feature>
<keyword evidence="3" id="KW-1185">Reference proteome</keyword>
<organism evidence="2 3">
    <name type="scientific">Sodiomyces alkalinus (strain CBS 110278 / VKM F-3762 / F11)</name>
    <name type="common">Alkaliphilic filamentous fungus</name>
    <dbReference type="NCBI Taxonomy" id="1314773"/>
    <lineage>
        <taxon>Eukaryota</taxon>
        <taxon>Fungi</taxon>
        <taxon>Dikarya</taxon>
        <taxon>Ascomycota</taxon>
        <taxon>Pezizomycotina</taxon>
        <taxon>Sordariomycetes</taxon>
        <taxon>Hypocreomycetidae</taxon>
        <taxon>Glomerellales</taxon>
        <taxon>Plectosphaerellaceae</taxon>
        <taxon>Sodiomyces</taxon>
    </lineage>
</organism>
<accession>A0A3N2Q2R3</accession>
<feature type="compositionally biased region" description="Basic and acidic residues" evidence="1">
    <location>
        <begin position="309"/>
        <end position="323"/>
    </location>
</feature>
<dbReference type="InterPro" id="IPR052258">
    <property type="entry name" value="Diverse_Func_Domain-Protein"/>
</dbReference>
<dbReference type="Proteomes" id="UP000272025">
    <property type="component" value="Unassembled WGS sequence"/>
</dbReference>
<feature type="compositionally biased region" description="Low complexity" evidence="1">
    <location>
        <begin position="472"/>
        <end position="490"/>
    </location>
</feature>
<dbReference type="GeneID" id="39575016"/>
<proteinExistence type="predicted"/>
<reference evidence="2 3" key="1">
    <citation type="journal article" date="2018" name="Mol. Ecol.">
        <title>The obligate alkalophilic soda-lake fungus Sodiomyces alkalinus has shifted to a protein diet.</title>
        <authorList>
            <person name="Grum-Grzhimaylo A.A."/>
            <person name="Falkoski D.L."/>
            <person name="van den Heuvel J."/>
            <person name="Valero-Jimenez C.A."/>
            <person name="Min B."/>
            <person name="Choi I.G."/>
            <person name="Lipzen A."/>
            <person name="Daum C.G."/>
            <person name="Aanen D.K."/>
            <person name="Tsang A."/>
            <person name="Henrissat B."/>
            <person name="Bilanenko E.N."/>
            <person name="de Vries R.P."/>
            <person name="van Kan J.A.L."/>
            <person name="Grigoriev I.V."/>
            <person name="Debets A.J.M."/>
        </authorList>
    </citation>
    <scope>NUCLEOTIDE SEQUENCE [LARGE SCALE GENOMIC DNA]</scope>
    <source>
        <strain evidence="2 3">F11</strain>
    </source>
</reference>
<dbReference type="AlphaFoldDB" id="A0A3N2Q2R3"/>
<feature type="region of interest" description="Disordered" evidence="1">
    <location>
        <begin position="288"/>
        <end position="434"/>
    </location>
</feature>
<dbReference type="PANTHER" id="PTHR37612:SF20">
    <property type="entry name" value="PER-HEXAMER REPEAT PROTEIN 5-RELATED"/>
    <property type="match status" value="1"/>
</dbReference>
<evidence type="ECO:0000256" key="1">
    <source>
        <dbReference type="SAM" id="MobiDB-lite"/>
    </source>
</evidence>
<feature type="compositionally biased region" description="Low complexity" evidence="1">
    <location>
        <begin position="164"/>
        <end position="203"/>
    </location>
</feature>
<sequence length="552" mass="59170">MMRSSRFVTITAALHLVGGPDPFSAMVKHLAGDSNTGVQCSQWGIGMAEAAAVQTAEAAINQPPKEYPDPHAVTPTETTKATAEPTDPFERQALWDVPPGFGSDYDRYEEHTPDWERCGDLRDRCVTVVNTVTTDGWEFHTSIDCVQWATPTYNTPKPTYTTPKPTTYTTPKPTYTTPKPTYTTPKPTYTTPKPTYTKPPCTTHPVRKKTTTTIETKTKTKIVTKTKTPPAVTKTETKTKSATKTKLKYTTATKTVADCATVSITGTFKATAVPSKSCSKREIIVTMPVDESAQPPPAPTSSDQYPTIVKKDEKKDEKKDIKNVRMKCNIASKPRGKPNNKYFLKFPWHKAVAMPPTKGPSQPTPEPEGDPTQIAQPSPTGRYMRARREGQAESKGTKEDEAPGRNEDGAKADDKKEKNGGKEKHLYVVPEPWLTMRKSAEWYASQLIGVPFSTRQDKEDPKNDGGTGTGTGNTNVDTGSGTKNNGGTNSDADSGTKNNRGTDSGSGSGTGKQGTDTGAGTGTGNQGADTGTGTKNNGGTDTDAGTGAGTGT</sequence>
<dbReference type="RefSeq" id="XP_028468828.1">
    <property type="nucleotide sequence ID" value="XM_028606538.1"/>
</dbReference>
<feature type="compositionally biased region" description="Basic and acidic residues" evidence="1">
    <location>
        <begin position="386"/>
        <end position="426"/>
    </location>
</feature>
<feature type="region of interest" description="Disordered" evidence="1">
    <location>
        <begin position="164"/>
        <end position="212"/>
    </location>
</feature>
<feature type="region of interest" description="Disordered" evidence="1">
    <location>
        <begin position="451"/>
        <end position="552"/>
    </location>
</feature>
<evidence type="ECO:0000313" key="3">
    <source>
        <dbReference type="Proteomes" id="UP000272025"/>
    </source>
</evidence>
<name>A0A3N2Q2R3_SODAK</name>
<gene>
    <name evidence="2" type="ORF">SODALDRAFT_109770</name>
</gene>
<dbReference type="PANTHER" id="PTHR37612">
    <property type="entry name" value="FIBROIN HEAVY CHAIN FIB-H LIKE PROTEIN"/>
    <property type="match status" value="1"/>
</dbReference>
<feature type="compositionally biased region" description="Low complexity" evidence="1">
    <location>
        <begin position="526"/>
        <end position="545"/>
    </location>
</feature>
<dbReference type="EMBL" id="ML119052">
    <property type="protein sequence ID" value="ROT41022.1"/>
    <property type="molecule type" value="Genomic_DNA"/>
</dbReference>
<protein>
    <submittedName>
        <fullName evidence="2">Uncharacterized protein</fullName>
    </submittedName>
</protein>
<feature type="compositionally biased region" description="Low complexity" evidence="1">
    <location>
        <begin position="74"/>
        <end position="84"/>
    </location>
</feature>
<evidence type="ECO:0000313" key="2">
    <source>
        <dbReference type="EMBL" id="ROT41022.1"/>
    </source>
</evidence>